<dbReference type="AlphaFoldDB" id="A0A1H9KR35"/>
<evidence type="ECO:0000256" key="1">
    <source>
        <dbReference type="SAM" id="MobiDB-lite"/>
    </source>
</evidence>
<gene>
    <name evidence="2" type="ORF">SAMN05216481_12810</name>
</gene>
<feature type="compositionally biased region" description="Low complexity" evidence="1">
    <location>
        <begin position="105"/>
        <end position="131"/>
    </location>
</feature>
<name>A0A1H9KR35_9ACTN</name>
<dbReference type="STRING" id="403935.SAMN05216481_12810"/>
<accession>A0A1H9KR35</accession>
<reference evidence="2 3" key="1">
    <citation type="submission" date="2016-10" db="EMBL/GenBank/DDBJ databases">
        <authorList>
            <person name="de Groot N.N."/>
        </authorList>
    </citation>
    <scope>NUCLEOTIDE SEQUENCE [LARGE SCALE GENOMIC DNA]</scope>
    <source>
        <strain evidence="2 3">CGMCC 4.3519</strain>
    </source>
</reference>
<dbReference type="PROSITE" id="PS51257">
    <property type="entry name" value="PROKAR_LIPOPROTEIN"/>
    <property type="match status" value="1"/>
</dbReference>
<evidence type="ECO:0000313" key="2">
    <source>
        <dbReference type="EMBL" id="SER01631.1"/>
    </source>
</evidence>
<feature type="compositionally biased region" description="Pro residues" evidence="1">
    <location>
        <begin position="92"/>
        <end position="104"/>
    </location>
</feature>
<proteinExistence type="predicted"/>
<dbReference type="RefSeq" id="WP_093663392.1">
    <property type="nucleotide sequence ID" value="NZ_FOET01000028.1"/>
</dbReference>
<keyword evidence="3" id="KW-1185">Reference proteome</keyword>
<feature type="region of interest" description="Disordered" evidence="1">
    <location>
        <begin position="49"/>
        <end position="133"/>
    </location>
</feature>
<organism evidence="2 3">
    <name type="scientific">Streptomyces radiopugnans</name>
    <dbReference type="NCBI Taxonomy" id="403935"/>
    <lineage>
        <taxon>Bacteria</taxon>
        <taxon>Bacillati</taxon>
        <taxon>Actinomycetota</taxon>
        <taxon>Actinomycetes</taxon>
        <taxon>Kitasatosporales</taxon>
        <taxon>Streptomycetaceae</taxon>
        <taxon>Streptomyces</taxon>
    </lineage>
</organism>
<protein>
    <submittedName>
        <fullName evidence="2">Uncharacterized protein</fullName>
    </submittedName>
</protein>
<evidence type="ECO:0000313" key="3">
    <source>
        <dbReference type="Proteomes" id="UP000199055"/>
    </source>
</evidence>
<dbReference type="Proteomes" id="UP000199055">
    <property type="component" value="Unassembled WGS sequence"/>
</dbReference>
<dbReference type="EMBL" id="FOET01000028">
    <property type="protein sequence ID" value="SER01631.1"/>
    <property type="molecule type" value="Genomic_DNA"/>
</dbReference>
<sequence length="145" mass="15190">MTPSARARPPRWWRRRAKWLWGVLLGALVLMAFGCPAPVHFAVHPAGASQGGVTGHHARTGEAARDVPAAPHHAHSGADCADLLRPRAGAPSPSPLVQTPPPAAPFDAEPATARAVRPPAPRGRGAITAGPTGRQTLTAVCRWRI</sequence>